<accession>A0A1D8GQZ8</accession>
<dbReference type="GO" id="GO:0009396">
    <property type="term" value="P:folic acid-containing compound biosynthetic process"/>
    <property type="evidence" value="ECO:0007669"/>
    <property type="project" value="TreeGrafter"/>
</dbReference>
<keyword evidence="7" id="KW-1185">Reference proteome</keyword>
<dbReference type="AlphaFoldDB" id="A0A1D8GQZ8"/>
<feature type="binding site" evidence="4">
    <location>
        <position position="49"/>
    </location>
    <ligand>
        <name>substrate</name>
    </ligand>
</feature>
<feature type="binding site" evidence="4">
    <location>
        <position position="44"/>
    </location>
    <ligand>
        <name>substrate</name>
    </ligand>
</feature>
<dbReference type="GO" id="GO:0046872">
    <property type="term" value="F:metal ion binding"/>
    <property type="evidence" value="ECO:0007669"/>
    <property type="project" value="UniProtKB-KW"/>
</dbReference>
<dbReference type="STRING" id="1424294.Gferi_20575"/>
<dbReference type="EMBL" id="CP017269">
    <property type="protein sequence ID" value="AOT73234.1"/>
    <property type="molecule type" value="Genomic_DNA"/>
</dbReference>
<comment type="cofactor">
    <cofactor evidence="5">
        <name>Mg(2+)</name>
        <dbReference type="ChEBI" id="CHEBI:18420"/>
    </cofactor>
</comment>
<evidence type="ECO:0000313" key="6">
    <source>
        <dbReference type="EMBL" id="AOT73234.1"/>
    </source>
</evidence>
<feature type="binding site" evidence="4">
    <location>
        <begin position="129"/>
        <end position="137"/>
    </location>
    <ligand>
        <name>ATP</name>
        <dbReference type="ChEBI" id="CHEBI:30616"/>
    </ligand>
</feature>
<dbReference type="EC" id="6.3.3.2" evidence="5"/>
<evidence type="ECO:0000256" key="2">
    <source>
        <dbReference type="ARBA" id="ARBA00022741"/>
    </source>
</evidence>
<keyword evidence="6" id="KW-0436">Ligase</keyword>
<comment type="similarity">
    <text evidence="1 5">Belongs to the 5-formyltetrahydrofolate cyclo-ligase family.</text>
</comment>
<evidence type="ECO:0000256" key="5">
    <source>
        <dbReference type="RuleBase" id="RU361279"/>
    </source>
</evidence>
<keyword evidence="2 4" id="KW-0547">Nucleotide-binding</keyword>
<dbReference type="SUPFAM" id="SSF100950">
    <property type="entry name" value="NagB/RpiA/CoA transferase-like"/>
    <property type="match status" value="1"/>
</dbReference>
<comment type="catalytic activity">
    <reaction evidence="5">
        <text>(6S)-5-formyl-5,6,7,8-tetrahydrofolate + ATP = (6R)-5,10-methenyltetrahydrofolate + ADP + phosphate</text>
        <dbReference type="Rhea" id="RHEA:10488"/>
        <dbReference type="ChEBI" id="CHEBI:30616"/>
        <dbReference type="ChEBI" id="CHEBI:43474"/>
        <dbReference type="ChEBI" id="CHEBI:57455"/>
        <dbReference type="ChEBI" id="CHEBI:57457"/>
        <dbReference type="ChEBI" id="CHEBI:456216"/>
        <dbReference type="EC" id="6.3.3.2"/>
    </reaction>
</comment>
<protein>
    <recommendedName>
        <fullName evidence="5">5-formyltetrahydrofolate cyclo-ligase</fullName>
        <ecNumber evidence="5">6.3.3.2</ecNumber>
    </recommendedName>
</protein>
<dbReference type="InterPro" id="IPR024185">
    <property type="entry name" value="FTHF_cligase-like_sf"/>
</dbReference>
<dbReference type="PIRSF" id="PIRSF006806">
    <property type="entry name" value="FTHF_cligase"/>
    <property type="match status" value="1"/>
</dbReference>
<proteinExistence type="inferred from homology"/>
<dbReference type="NCBIfam" id="TIGR02727">
    <property type="entry name" value="MTHFS_bact"/>
    <property type="match status" value="1"/>
</dbReference>
<sequence>MRKEILHHRGMLSEGEILEKSKSIFHRLKNFLPYKEAQNVMVYIDFRSEVKTDGIVQDLIAGHKKAIVPICVPKTREMILSHLKNPAKELAEGTFGVFEPKEEYIRSVDASEIDLVIVPGVAFDRKGYRIGYGGGYYDRFFEKLSKRIPTVALAFDLQIVEAVPAESFDQAVDYIITESELIECK</sequence>
<dbReference type="PANTHER" id="PTHR23407:SF1">
    <property type="entry name" value="5-FORMYLTETRAHYDROFOLATE CYCLO-LIGASE"/>
    <property type="match status" value="1"/>
</dbReference>
<dbReference type="InterPro" id="IPR002698">
    <property type="entry name" value="FTHF_cligase"/>
</dbReference>
<reference evidence="6 7" key="1">
    <citation type="submission" date="2016-09" db="EMBL/GenBank/DDBJ databases">
        <title>Genomic analysis reveals versatility of anaerobic energy metabolism of Geosporobacter ferrireducens IRF9 of phylum Firmicutes.</title>
        <authorList>
            <person name="Kim S.-J."/>
        </authorList>
    </citation>
    <scope>NUCLEOTIDE SEQUENCE [LARGE SCALE GENOMIC DNA]</scope>
    <source>
        <strain evidence="6 7">IRF9</strain>
    </source>
</reference>
<evidence type="ECO:0000256" key="4">
    <source>
        <dbReference type="PIRSR" id="PIRSR006806-1"/>
    </source>
</evidence>
<keyword evidence="3 4" id="KW-0067">ATP-binding</keyword>
<dbReference type="KEGG" id="gfe:Gferi_20575"/>
<keyword evidence="5" id="KW-0460">Magnesium</keyword>
<dbReference type="InterPro" id="IPR037171">
    <property type="entry name" value="NagB/RpiA_transferase-like"/>
</dbReference>
<gene>
    <name evidence="6" type="ORF">Gferi_20575</name>
</gene>
<evidence type="ECO:0000256" key="1">
    <source>
        <dbReference type="ARBA" id="ARBA00010638"/>
    </source>
</evidence>
<dbReference type="Gene3D" id="3.40.50.10420">
    <property type="entry name" value="NagB/RpiA/CoA transferase-like"/>
    <property type="match status" value="1"/>
</dbReference>
<dbReference type="PANTHER" id="PTHR23407">
    <property type="entry name" value="ATPASE INHIBITOR/5-FORMYLTETRAHYDROFOLATE CYCLO-LIGASE"/>
    <property type="match status" value="1"/>
</dbReference>
<dbReference type="GO" id="GO:0030272">
    <property type="term" value="F:5-formyltetrahydrofolate cyclo-ligase activity"/>
    <property type="evidence" value="ECO:0007669"/>
    <property type="project" value="UniProtKB-EC"/>
</dbReference>
<name>A0A1D8GQZ8_9FIRM</name>
<evidence type="ECO:0000256" key="3">
    <source>
        <dbReference type="ARBA" id="ARBA00022840"/>
    </source>
</evidence>
<organism evidence="6 7">
    <name type="scientific">Geosporobacter ferrireducens</name>
    <dbReference type="NCBI Taxonomy" id="1424294"/>
    <lineage>
        <taxon>Bacteria</taxon>
        <taxon>Bacillati</taxon>
        <taxon>Bacillota</taxon>
        <taxon>Clostridia</taxon>
        <taxon>Peptostreptococcales</taxon>
        <taxon>Thermotaleaceae</taxon>
        <taxon>Geosporobacter</taxon>
    </lineage>
</organism>
<dbReference type="Pfam" id="PF01812">
    <property type="entry name" value="5-FTHF_cyc-lig"/>
    <property type="match status" value="1"/>
</dbReference>
<evidence type="ECO:0000313" key="7">
    <source>
        <dbReference type="Proteomes" id="UP000095743"/>
    </source>
</evidence>
<dbReference type="GO" id="GO:0005524">
    <property type="term" value="F:ATP binding"/>
    <property type="evidence" value="ECO:0007669"/>
    <property type="project" value="UniProtKB-KW"/>
</dbReference>
<keyword evidence="5" id="KW-0479">Metal-binding</keyword>
<dbReference type="Proteomes" id="UP000095743">
    <property type="component" value="Chromosome"/>
</dbReference>
<dbReference type="GO" id="GO:0035999">
    <property type="term" value="P:tetrahydrofolate interconversion"/>
    <property type="evidence" value="ECO:0007669"/>
    <property type="project" value="TreeGrafter"/>
</dbReference>